<dbReference type="InterPro" id="IPR015946">
    <property type="entry name" value="KH_dom-like_a/b"/>
</dbReference>
<dbReference type="PANTHER" id="PTHR35368">
    <property type="entry name" value="HYDROPEROXIDE REDUCTASE"/>
    <property type="match status" value="1"/>
</dbReference>
<dbReference type="Gene3D" id="3.30.300.20">
    <property type="match status" value="1"/>
</dbReference>
<comment type="caution">
    <text evidence="1">The sequence shown here is derived from an EMBL/GenBank/DDBJ whole genome shotgun (WGS) entry which is preliminary data.</text>
</comment>
<organism evidence="1">
    <name type="scientific">mine drainage metagenome</name>
    <dbReference type="NCBI Taxonomy" id="410659"/>
    <lineage>
        <taxon>unclassified sequences</taxon>
        <taxon>metagenomes</taxon>
        <taxon>ecological metagenomes</taxon>
    </lineage>
</organism>
<dbReference type="InterPro" id="IPR052924">
    <property type="entry name" value="OsmC/Ohr_hydroprdx_reductase"/>
</dbReference>
<dbReference type="AlphaFoldDB" id="T1BVK6"/>
<sequence length="171" mass="17944">MPMNAEELRALQAPLKQQYRADPRSALITSRVEVALDPVLLTARLDSGAPRFAGLHRATGGTGDAACSADLLLEALAACAGVTLLAVATSSGIELAGGRVIAEGAWDARGTLAVDKTVPVGMRDIAITFDLETSADRSELDRLLKATERYCVILATLQQASRVTVNLKSAL</sequence>
<dbReference type="InterPro" id="IPR003718">
    <property type="entry name" value="OsmC/Ohr_fam"/>
</dbReference>
<gene>
    <name evidence="1" type="ORF">B2A_04933</name>
</gene>
<dbReference type="EMBL" id="AUZZ01003365">
    <property type="protein sequence ID" value="EQD57174.1"/>
    <property type="molecule type" value="Genomic_DNA"/>
</dbReference>
<dbReference type="Pfam" id="PF02566">
    <property type="entry name" value="OsmC"/>
    <property type="match status" value="1"/>
</dbReference>
<name>T1BVK6_9ZZZZ</name>
<protein>
    <submittedName>
        <fullName evidence="1">OsmC family protein</fullName>
    </submittedName>
</protein>
<proteinExistence type="predicted"/>
<dbReference type="SUPFAM" id="SSF82784">
    <property type="entry name" value="OsmC-like"/>
    <property type="match status" value="1"/>
</dbReference>
<reference evidence="1" key="2">
    <citation type="journal article" date="2014" name="ISME J.">
        <title>Microbial stratification in low pH oxic and suboxic macroscopic growths along an acid mine drainage.</title>
        <authorList>
            <person name="Mendez-Garcia C."/>
            <person name="Mesa V."/>
            <person name="Sprenger R.R."/>
            <person name="Richter M."/>
            <person name="Diez M.S."/>
            <person name="Solano J."/>
            <person name="Bargiela R."/>
            <person name="Golyshina O.V."/>
            <person name="Manteca A."/>
            <person name="Ramos J.L."/>
            <person name="Gallego J.R."/>
            <person name="Llorente I."/>
            <person name="Martins Dos Santos V.A."/>
            <person name="Jensen O.N."/>
            <person name="Pelaez A.I."/>
            <person name="Sanchez J."/>
            <person name="Ferrer M."/>
        </authorList>
    </citation>
    <scope>NUCLEOTIDE SEQUENCE</scope>
</reference>
<dbReference type="InterPro" id="IPR036102">
    <property type="entry name" value="OsmC/Ohrsf"/>
</dbReference>
<evidence type="ECO:0000313" key="1">
    <source>
        <dbReference type="EMBL" id="EQD57174.1"/>
    </source>
</evidence>
<accession>T1BVK6</accession>
<dbReference type="PANTHER" id="PTHR35368:SF1">
    <property type="entry name" value="HYDROPEROXIDE REDUCTASE"/>
    <property type="match status" value="1"/>
</dbReference>
<reference evidence="1" key="1">
    <citation type="submission" date="2013-08" db="EMBL/GenBank/DDBJ databases">
        <authorList>
            <person name="Mendez C."/>
            <person name="Richter M."/>
            <person name="Ferrer M."/>
            <person name="Sanchez J."/>
        </authorList>
    </citation>
    <scope>NUCLEOTIDE SEQUENCE</scope>
</reference>